<feature type="region of interest" description="Disordered" evidence="4">
    <location>
        <begin position="115"/>
        <end position="253"/>
    </location>
</feature>
<dbReference type="InterPro" id="IPR044872">
    <property type="entry name" value="CcmK/CsoS1_BMC"/>
</dbReference>
<dbReference type="eggNOG" id="COG4577">
    <property type="taxonomic scope" value="Bacteria"/>
</dbReference>
<evidence type="ECO:0000256" key="1">
    <source>
        <dbReference type="ARBA" id="ARBA00024322"/>
    </source>
</evidence>
<reference evidence="6 7" key="1">
    <citation type="journal article" date="2010" name="Stand. Genomic Sci.">
        <title>Permanent draft genome sequence of Dethiosulfovibrio peptidovorans type strain (SEBR 4207).</title>
        <authorList>
            <person name="Labutti K."/>
            <person name="Mayilraj S."/>
            <person name="Clum A."/>
            <person name="Lucas S."/>
            <person name="Glavina Del Rio T."/>
            <person name="Nolan M."/>
            <person name="Tice H."/>
            <person name="Cheng J.F."/>
            <person name="Pitluck S."/>
            <person name="Liolios K."/>
            <person name="Ivanova N."/>
            <person name="Mavromatis K."/>
            <person name="Mikhailova N."/>
            <person name="Pati A."/>
            <person name="Goodwin L."/>
            <person name="Chen A."/>
            <person name="Palaniappan K."/>
            <person name="Land M."/>
            <person name="Hauser L."/>
            <person name="Chang Y.J."/>
            <person name="Jeffries C.D."/>
            <person name="Rohde M."/>
            <person name="Spring S."/>
            <person name="Goker M."/>
            <person name="Woyke T."/>
            <person name="Bristow J."/>
            <person name="Eisen J.A."/>
            <person name="Markowitz V."/>
            <person name="Hugenholtz P."/>
            <person name="Kyrpides N.C."/>
            <person name="Klenk H.P."/>
            <person name="Lapidus A."/>
        </authorList>
    </citation>
    <scope>NUCLEOTIDE SEQUENCE [LARGE SCALE GENOMIC DNA]</scope>
    <source>
        <strain evidence="6 7">DSM 11002</strain>
    </source>
</reference>
<dbReference type="SUPFAM" id="SSF143414">
    <property type="entry name" value="CcmK-like"/>
    <property type="match status" value="1"/>
</dbReference>
<dbReference type="InterPro" id="IPR050575">
    <property type="entry name" value="BMC_shell"/>
</dbReference>
<feature type="compositionally biased region" description="Low complexity" evidence="4">
    <location>
        <begin position="158"/>
        <end position="169"/>
    </location>
</feature>
<dbReference type="CDD" id="cd07045">
    <property type="entry name" value="BMC_CcmK_like"/>
    <property type="match status" value="1"/>
</dbReference>
<comment type="similarity">
    <text evidence="3">Belongs to the bacterial microcompartments protein family.</text>
</comment>
<dbReference type="Pfam" id="PF00936">
    <property type="entry name" value="BMC"/>
    <property type="match status" value="1"/>
</dbReference>
<dbReference type="PANTHER" id="PTHR33941:SF11">
    <property type="entry name" value="BACTERIAL MICROCOMPARTMENT SHELL PROTEIN PDUJ"/>
    <property type="match status" value="1"/>
</dbReference>
<dbReference type="SMART" id="SM00877">
    <property type="entry name" value="BMC"/>
    <property type="match status" value="1"/>
</dbReference>
<keyword evidence="2" id="KW-1283">Bacterial microcompartment</keyword>
<dbReference type="Gene3D" id="3.30.70.1710">
    <property type="match status" value="1"/>
</dbReference>
<accession>D2Z8H0</accession>
<dbReference type="Proteomes" id="UP000006427">
    <property type="component" value="Unassembled WGS sequence"/>
</dbReference>
<evidence type="ECO:0000256" key="4">
    <source>
        <dbReference type="SAM" id="MobiDB-lite"/>
    </source>
</evidence>
<comment type="caution">
    <text evidence="6">The sequence shown here is derived from an EMBL/GenBank/DDBJ whole genome shotgun (WGS) entry which is preliminary data.</text>
</comment>
<evidence type="ECO:0000259" key="5">
    <source>
        <dbReference type="PROSITE" id="PS51930"/>
    </source>
</evidence>
<feature type="compositionally biased region" description="Basic and acidic residues" evidence="4">
    <location>
        <begin position="126"/>
        <end position="139"/>
    </location>
</feature>
<protein>
    <submittedName>
        <fullName evidence="6">Microcompartments protein</fullName>
    </submittedName>
</protein>
<dbReference type="STRING" id="469381.Dpep_1743"/>
<dbReference type="OrthoDB" id="9812608at2"/>
<proteinExistence type="inferred from homology"/>
<feature type="compositionally biased region" description="Basic and acidic residues" evidence="4">
    <location>
        <begin position="199"/>
        <end position="213"/>
    </location>
</feature>
<comment type="subcellular location">
    <subcellularLocation>
        <location evidence="1">Bacterial microcompartment</location>
    </subcellularLocation>
</comment>
<keyword evidence="7" id="KW-1185">Reference proteome</keyword>
<evidence type="ECO:0000313" key="7">
    <source>
        <dbReference type="Proteomes" id="UP000006427"/>
    </source>
</evidence>
<sequence>MNEPRTAMGFIETVGLVAAIAAADEALKSANVKLIGRENSRGDGMVTVKIAGDVGAVKAAISAAKAAVKPFGTVVSAQVIPRPAVGFGPVMVYNDDTESAADWLFEVAPDETTGKVVTVNGTPSIGEKDRWEADMEKASQRKTKGRRKASSRKKSSSSKEGASKEPQQGKPGGRRRRKTSSNKGTVKTDVPDSIENEMEENKAEIKKVEEPPKKQANSDSEKNSKTEVGKSSKTENEKIQDKTSDDASGPVEG</sequence>
<dbReference type="PANTHER" id="PTHR33941">
    <property type="entry name" value="PROPANEDIOL UTILIZATION PROTEIN PDUA"/>
    <property type="match status" value="1"/>
</dbReference>
<dbReference type="AlphaFoldDB" id="D2Z8H0"/>
<evidence type="ECO:0000313" key="6">
    <source>
        <dbReference type="EMBL" id="EFC91767.1"/>
    </source>
</evidence>
<feature type="domain" description="BMC" evidence="5">
    <location>
        <begin position="7"/>
        <end position="92"/>
    </location>
</feature>
<dbReference type="InterPro" id="IPR037233">
    <property type="entry name" value="CcmK-like_sf"/>
</dbReference>
<dbReference type="PaxDb" id="469381-Dpep_1743"/>
<feature type="compositionally biased region" description="Basic and acidic residues" evidence="4">
    <location>
        <begin position="219"/>
        <end position="245"/>
    </location>
</feature>
<evidence type="ECO:0000256" key="3">
    <source>
        <dbReference type="PROSITE-ProRule" id="PRU01278"/>
    </source>
</evidence>
<name>D2Z8H0_9BACT</name>
<dbReference type="InterPro" id="IPR000249">
    <property type="entry name" value="BMC_dom"/>
</dbReference>
<dbReference type="GO" id="GO:0031469">
    <property type="term" value="C:bacterial microcompartment"/>
    <property type="evidence" value="ECO:0007669"/>
    <property type="project" value="UniProtKB-SubCell"/>
</dbReference>
<dbReference type="EMBL" id="ABTR02000001">
    <property type="protein sequence ID" value="EFC91767.1"/>
    <property type="molecule type" value="Genomic_DNA"/>
</dbReference>
<dbReference type="PROSITE" id="PS51930">
    <property type="entry name" value="BMC_2"/>
    <property type="match status" value="1"/>
</dbReference>
<gene>
    <name evidence="6" type="ORF">Dpep_1743</name>
</gene>
<evidence type="ECO:0000256" key="2">
    <source>
        <dbReference type="ARBA" id="ARBA00024446"/>
    </source>
</evidence>
<feature type="compositionally biased region" description="Basic residues" evidence="4">
    <location>
        <begin position="140"/>
        <end position="156"/>
    </location>
</feature>
<organism evidence="6 7">
    <name type="scientific">Dethiosulfovibrio peptidovorans DSM 11002</name>
    <dbReference type="NCBI Taxonomy" id="469381"/>
    <lineage>
        <taxon>Bacteria</taxon>
        <taxon>Thermotogati</taxon>
        <taxon>Synergistota</taxon>
        <taxon>Synergistia</taxon>
        <taxon>Synergistales</taxon>
        <taxon>Dethiosulfovibrionaceae</taxon>
        <taxon>Dethiosulfovibrio</taxon>
    </lineage>
</organism>
<dbReference type="RefSeq" id="WP_005661369.1">
    <property type="nucleotide sequence ID" value="NZ_ABTR02000001.1"/>
</dbReference>